<dbReference type="Proteomes" id="UP000887116">
    <property type="component" value="Unassembled WGS sequence"/>
</dbReference>
<proteinExistence type="predicted"/>
<dbReference type="OrthoDB" id="10489334at2759"/>
<dbReference type="EMBL" id="BMAO01019903">
    <property type="protein sequence ID" value="GFQ63780.1"/>
    <property type="molecule type" value="Genomic_DNA"/>
</dbReference>
<keyword evidence="2" id="KW-1185">Reference proteome</keyword>
<gene>
    <name evidence="1" type="ORF">TNCT_310481</name>
</gene>
<comment type="caution">
    <text evidence="1">The sequence shown here is derived from an EMBL/GenBank/DDBJ whole genome shotgun (WGS) entry which is preliminary data.</text>
</comment>
<reference evidence="1" key="1">
    <citation type="submission" date="2020-07" db="EMBL/GenBank/DDBJ databases">
        <title>Multicomponent nature underlies the extraordinary mechanical properties of spider dragline silk.</title>
        <authorList>
            <person name="Kono N."/>
            <person name="Nakamura H."/>
            <person name="Mori M."/>
            <person name="Yoshida Y."/>
            <person name="Ohtoshi R."/>
            <person name="Malay A.D."/>
            <person name="Moran D.A.P."/>
            <person name="Tomita M."/>
            <person name="Numata K."/>
            <person name="Arakawa K."/>
        </authorList>
    </citation>
    <scope>NUCLEOTIDE SEQUENCE</scope>
</reference>
<evidence type="ECO:0000313" key="1">
    <source>
        <dbReference type="EMBL" id="GFQ63780.1"/>
    </source>
</evidence>
<dbReference type="AlphaFoldDB" id="A0A8X6HRE1"/>
<name>A0A8X6HRE1_TRICU</name>
<sequence>MIEIFFYCSKSSKKQITDVRNNNAEPHLGVLCFCEHEIFSPLQVGIRVKATTRGWIRQKDPATVCCINQELPRGPSVEGEPFAEGQLPVASKKAALLMTEQIITGASRILGIPRLHPRKGWEGGNIPFGGEYRLHSVGVLVASAPSAVYLTSFLFFSAFALQSDDLLQVIWEIRESLFSSLLTFGAGESSLHLGAMVFESFAFEISYFLISGK</sequence>
<accession>A0A8X6HRE1</accession>
<protein>
    <submittedName>
        <fullName evidence="1">Uncharacterized protein</fullName>
    </submittedName>
</protein>
<evidence type="ECO:0000313" key="2">
    <source>
        <dbReference type="Proteomes" id="UP000887116"/>
    </source>
</evidence>
<organism evidence="1 2">
    <name type="scientific">Trichonephila clavata</name>
    <name type="common">Joro spider</name>
    <name type="synonym">Nephila clavata</name>
    <dbReference type="NCBI Taxonomy" id="2740835"/>
    <lineage>
        <taxon>Eukaryota</taxon>
        <taxon>Metazoa</taxon>
        <taxon>Ecdysozoa</taxon>
        <taxon>Arthropoda</taxon>
        <taxon>Chelicerata</taxon>
        <taxon>Arachnida</taxon>
        <taxon>Araneae</taxon>
        <taxon>Araneomorphae</taxon>
        <taxon>Entelegynae</taxon>
        <taxon>Araneoidea</taxon>
        <taxon>Nephilidae</taxon>
        <taxon>Trichonephila</taxon>
    </lineage>
</organism>